<evidence type="ECO:0000313" key="1">
    <source>
        <dbReference type="EMBL" id="SDF71928.1"/>
    </source>
</evidence>
<name>A0A1G7NCZ4_9GAMM</name>
<gene>
    <name evidence="1" type="ORF">SAMN05216571_101369</name>
</gene>
<dbReference type="Proteomes" id="UP000198641">
    <property type="component" value="Unassembled WGS sequence"/>
</dbReference>
<dbReference type="OrthoDB" id="6173477at2"/>
<proteinExistence type="predicted"/>
<dbReference type="RefSeq" id="WP_092522484.1">
    <property type="nucleotide sequence ID" value="NZ_FNCI01000001.1"/>
</dbReference>
<keyword evidence="2" id="KW-1185">Reference proteome</keyword>
<dbReference type="STRING" id="284577.SAMN05216571_101369"/>
<organism evidence="1 2">
    <name type="scientific">Onishia taeanensis</name>
    <dbReference type="NCBI Taxonomy" id="284577"/>
    <lineage>
        <taxon>Bacteria</taxon>
        <taxon>Pseudomonadati</taxon>
        <taxon>Pseudomonadota</taxon>
        <taxon>Gammaproteobacteria</taxon>
        <taxon>Oceanospirillales</taxon>
        <taxon>Halomonadaceae</taxon>
        <taxon>Onishia</taxon>
    </lineage>
</organism>
<accession>A0A1G7NCZ4</accession>
<evidence type="ECO:0000313" key="2">
    <source>
        <dbReference type="Proteomes" id="UP000198641"/>
    </source>
</evidence>
<protein>
    <recommendedName>
        <fullName evidence="3">GcrA cell cycle regulator</fullName>
    </recommendedName>
</protein>
<dbReference type="EMBL" id="FNCI01000001">
    <property type="protein sequence ID" value="SDF71928.1"/>
    <property type="molecule type" value="Genomic_DNA"/>
</dbReference>
<evidence type="ECO:0008006" key="3">
    <source>
        <dbReference type="Google" id="ProtNLM"/>
    </source>
</evidence>
<dbReference type="AlphaFoldDB" id="A0A1G7NCZ4"/>
<reference evidence="1 2" key="1">
    <citation type="submission" date="2016-10" db="EMBL/GenBank/DDBJ databases">
        <authorList>
            <person name="de Groot N.N."/>
        </authorList>
    </citation>
    <scope>NUCLEOTIDE SEQUENCE [LARGE SCALE GENOMIC DNA]</scope>
    <source>
        <strain evidence="1 2">BH539</strain>
    </source>
</reference>
<sequence length="141" mass="16237">MTRKHRKWSREEYDRLDELVKAGWRYADIAADLGRGIIEVQGAAQRIGLMRHDRQGWRRIDWDDIDQAVVDCLEAQLMTIAQVAAHLTAIGKPVSSQSVYRRVAGMPHWIRERARANGAARRSAVAARMRRRQQLKHKEAA</sequence>